<organism evidence="1 2">
    <name type="scientific">Pangasius djambal</name>
    <dbReference type="NCBI Taxonomy" id="1691987"/>
    <lineage>
        <taxon>Eukaryota</taxon>
        <taxon>Metazoa</taxon>
        <taxon>Chordata</taxon>
        <taxon>Craniata</taxon>
        <taxon>Vertebrata</taxon>
        <taxon>Euteleostomi</taxon>
        <taxon>Actinopterygii</taxon>
        <taxon>Neopterygii</taxon>
        <taxon>Teleostei</taxon>
        <taxon>Ostariophysi</taxon>
        <taxon>Siluriformes</taxon>
        <taxon>Pangasiidae</taxon>
        <taxon>Pangasius</taxon>
    </lineage>
</organism>
<dbReference type="Proteomes" id="UP000830395">
    <property type="component" value="Chromosome 25"/>
</dbReference>
<name>A0ACC5ZHX2_9TELE</name>
<feature type="non-terminal residue" evidence="1">
    <location>
        <position position="1"/>
    </location>
</feature>
<proteinExistence type="predicted"/>
<keyword evidence="2" id="KW-1185">Reference proteome</keyword>
<sequence>GGGTYASKKRKKPVQKIPKPPPPEGAKSNPSKRHRDRLNMELDKLTSLLPFSEDVRSRLDKLSVLRLSVGYLKVKSFFNATMKKTVGGANIWPAGTLGGNGQKVSSLDGVSFSEGELLLQALNGFVLVITAEGYVFYSSPTIQDYLGFHQRSDITTTIVNYNPQQLPPENSSFLERSFCCRFRCLLDNSSGFLALNFHGRLKYLHGQNKMAEDGTMVHPQLALFVIATPLQPPSILEIRSKTLLFQTKHKLDFTPMGIDTRGKVVLGYNEIELCMRGSGYQFIHAADMMYCADNHLRMIKTGESGFTVFRLLTKSGTWVWVQANARLVYKGGRPDFIVARQRALTNEEGEEHLRQRKLQLPFSFATGEAVLYETTPSPDMTDISTQIKGGKISKPATLPPSSLLSSMLKQDESVYQASSDPNSQFCLEKAFQDSHALLNVPGKSWAGVERSTVGIKEESTVQDMIDSLQQIIRDSSMCGTLEELTIDQEELKQWENALLRMNSLSSTEIPVELNDILTNDIFSYVEDVLFKECSTNMNDQLPECLSELQLQGDLNDLLGISEGLDTGTPGRGMMKLAHMGPEMPLGQQANPVEPFVELCESMVFDSSFSGQQNQARLMQQTATNQQNQAELGLQVQNHIQSGNMGYPENVTLPNLQSQAQHVGFHSHNSIPFNQAVRQSSQWAGPQAPSSENISLSQNVLLNPAPSACLKGQFALSNQSTDNQRLATWQQTQPSVQQGHPTLPKVPNIPKIPNVQNIPNGHHHVSRLMMQSNFASGSHPQPNVIGSTVYGQQGGLVHPSNAVFGQQGERIQTTNAVYGQQREILHPSNAVFGQQGELMDTSNAVYNHQAELLNSLSPAPISSCMFERAMQAPVNGLCYGAAGQTKEFMAQNSVQGSYVFQNRPAESMLNNVGVTPDSAIPCHLQQQFLTCNNQTQITDPPVKENGPFQFAPVTGRGTPCFTNNTQNDSF</sequence>
<evidence type="ECO:0000313" key="2">
    <source>
        <dbReference type="Proteomes" id="UP000830395"/>
    </source>
</evidence>
<gene>
    <name evidence="1" type="ORF">PDJAM_G00155570</name>
</gene>
<reference evidence="1" key="1">
    <citation type="submission" date="2020-02" db="EMBL/GenBank/DDBJ databases">
        <title>Genome sequencing of the panga catfish, Pangasius djambal.</title>
        <authorList>
            <person name="Wen M."/>
            <person name="Zahm M."/>
            <person name="Roques C."/>
            <person name="Cabau C."/>
            <person name="Klopp C."/>
            <person name="Donnadieu C."/>
            <person name="Jouanno E."/>
            <person name="Avarre J.-C."/>
            <person name="Campet M."/>
            <person name="Ha T."/>
            <person name="Dugue R."/>
            <person name="Lampietro C."/>
            <person name="Louis A."/>
            <person name="Herpin A."/>
            <person name="Echchiki A."/>
            <person name="Berthelot C."/>
            <person name="Parey E."/>
            <person name="Roest-Crollius H."/>
            <person name="Braasch I."/>
            <person name="Postlethwait J.H."/>
            <person name="Bobe J."/>
            <person name="Montfort J."/>
            <person name="Bouchez O."/>
            <person name="Begum T."/>
            <person name="Schartl M."/>
            <person name="Gustiano R."/>
            <person name="Guiguen Y."/>
        </authorList>
    </citation>
    <scope>NUCLEOTIDE SEQUENCE</scope>
    <source>
        <strain evidence="1">Pdj_M5554</strain>
    </source>
</reference>
<evidence type="ECO:0000313" key="1">
    <source>
        <dbReference type="EMBL" id="MCJ8747639.1"/>
    </source>
</evidence>
<dbReference type="EMBL" id="CM040999">
    <property type="protein sequence ID" value="MCJ8747639.1"/>
    <property type="molecule type" value="Genomic_DNA"/>
</dbReference>
<comment type="caution">
    <text evidence="1">The sequence shown here is derived from an EMBL/GenBank/DDBJ whole genome shotgun (WGS) entry which is preliminary data.</text>
</comment>
<accession>A0ACC5ZHX2</accession>
<protein>
    <submittedName>
        <fullName evidence="1">Uncharacterized protein</fullName>
    </submittedName>
</protein>